<feature type="compositionally biased region" description="Polar residues" evidence="1">
    <location>
        <begin position="1"/>
        <end position="15"/>
    </location>
</feature>
<dbReference type="EMBL" id="JADBEF010000001">
    <property type="protein sequence ID" value="MBE1562434.1"/>
    <property type="molecule type" value="Genomic_DNA"/>
</dbReference>
<accession>A0ABR9KK90</accession>
<comment type="caution">
    <text evidence="2">The sequence shown here is derived from an EMBL/GenBank/DDBJ whole genome shotgun (WGS) entry which is preliminary data.</text>
</comment>
<feature type="compositionally biased region" description="Low complexity" evidence="1">
    <location>
        <begin position="152"/>
        <end position="161"/>
    </location>
</feature>
<name>A0ABR9KK90_9ACTN</name>
<reference evidence="2 3" key="1">
    <citation type="submission" date="2020-10" db="EMBL/GenBank/DDBJ databases">
        <title>Sequencing the genomes of 1000 actinobacteria strains.</title>
        <authorList>
            <person name="Klenk H.-P."/>
        </authorList>
    </citation>
    <scope>NUCLEOTIDE SEQUENCE [LARGE SCALE GENOMIC DNA]</scope>
    <source>
        <strain evidence="2 3">DSM 43748</strain>
    </source>
</reference>
<feature type="compositionally biased region" description="Low complexity" evidence="1">
    <location>
        <begin position="61"/>
        <end position="82"/>
    </location>
</feature>
<gene>
    <name evidence="2" type="ORF">H4W81_005213</name>
</gene>
<feature type="region of interest" description="Disordered" evidence="1">
    <location>
        <begin position="1"/>
        <end position="207"/>
    </location>
</feature>
<proteinExistence type="predicted"/>
<feature type="compositionally biased region" description="Low complexity" evidence="1">
    <location>
        <begin position="272"/>
        <end position="282"/>
    </location>
</feature>
<feature type="compositionally biased region" description="Polar residues" evidence="1">
    <location>
        <begin position="27"/>
        <end position="43"/>
    </location>
</feature>
<feature type="compositionally biased region" description="Low complexity" evidence="1">
    <location>
        <begin position="173"/>
        <end position="182"/>
    </location>
</feature>
<feature type="compositionally biased region" description="Polar residues" evidence="1">
    <location>
        <begin position="296"/>
        <end position="309"/>
    </location>
</feature>
<dbReference type="Proteomes" id="UP000661607">
    <property type="component" value="Unassembled WGS sequence"/>
</dbReference>
<evidence type="ECO:0000313" key="2">
    <source>
        <dbReference type="EMBL" id="MBE1562434.1"/>
    </source>
</evidence>
<protein>
    <submittedName>
        <fullName evidence="2">Uncharacterized protein</fullName>
    </submittedName>
</protein>
<evidence type="ECO:0000256" key="1">
    <source>
        <dbReference type="SAM" id="MobiDB-lite"/>
    </source>
</evidence>
<feature type="region of interest" description="Disordered" evidence="1">
    <location>
        <begin position="263"/>
        <end position="337"/>
    </location>
</feature>
<dbReference type="PROSITE" id="PS51257">
    <property type="entry name" value="PROKAR_LIPOPROTEIN"/>
    <property type="match status" value="1"/>
</dbReference>
<keyword evidence="3" id="KW-1185">Reference proteome</keyword>
<organism evidence="2 3">
    <name type="scientific">Nonomuraea africana</name>
    <dbReference type="NCBI Taxonomy" id="46171"/>
    <lineage>
        <taxon>Bacteria</taxon>
        <taxon>Bacillati</taxon>
        <taxon>Actinomycetota</taxon>
        <taxon>Actinomycetes</taxon>
        <taxon>Streptosporangiales</taxon>
        <taxon>Streptosporangiaceae</taxon>
        <taxon>Nonomuraea</taxon>
    </lineage>
</organism>
<evidence type="ECO:0000313" key="3">
    <source>
        <dbReference type="Proteomes" id="UP000661607"/>
    </source>
</evidence>
<sequence length="337" mass="35043">MTASKLTGGSTQVTTACRPRGWHPAMTATSKNTAWPLVTTDQQAVAARAETPGAPTPLPETPVTSSPPGGSAPAVPAPSSVTRTSPPQAPAASMARTSPPRASEALPGRAAPPGLAPTTLEPIKRTTPPRTVHPRRDPPWTARPEGAPPRPAAGQAPADRPIPSTRPESLPNGRGTKLLRTTTPPPPPTATTKPPSRGIRSAAVRQTPKATRFTRPTRVRRMDASLVSGSVAIRRIRMAMRVTWVRRGVVLVSGDAREGGAVAGAGGEVRRGGVPRAGRMGPTRVRRPGRVLRGTGSPQGQALQATGSPRSRVPAGTGSRGGRVLRRIRSRSRGRSA</sequence>
<feature type="compositionally biased region" description="Low complexity" evidence="1">
    <location>
        <begin position="104"/>
        <end position="130"/>
    </location>
</feature>
<feature type="compositionally biased region" description="Basic residues" evidence="1">
    <location>
        <begin position="323"/>
        <end position="337"/>
    </location>
</feature>